<dbReference type="EMBL" id="VKKY01000001">
    <property type="protein sequence ID" value="KAA3439184.1"/>
    <property type="molecule type" value="Genomic_DNA"/>
</dbReference>
<evidence type="ECO:0000313" key="1">
    <source>
        <dbReference type="EMBL" id="KAA3439184.1"/>
    </source>
</evidence>
<accession>A0A5B6TEW9</accession>
<comment type="caution">
    <text evidence="1">The sequence shown here is derived from an EMBL/GenBank/DDBJ whole genome shotgun (WGS) entry which is preliminary data.</text>
</comment>
<proteinExistence type="predicted"/>
<protein>
    <recommendedName>
        <fullName evidence="3">STAS/SEC14 domain-containing protein</fullName>
    </recommendedName>
</protein>
<sequence length="138" mass="16064">MAELWAVTSAHSYISIKYEEEQDWFYVKWCGHINSDDVVTVAQTYLELQKEKRCPKLLNDKSEVTGEWEEANDWLEYEWKPDLEETGLVYMAMVLSRDMHDLVAAQDLQRRLSSLINVSLFYDLATAKAWLANPSKPA</sequence>
<evidence type="ECO:0008006" key="3">
    <source>
        <dbReference type="Google" id="ProtNLM"/>
    </source>
</evidence>
<gene>
    <name evidence="1" type="ORF">FOA19_00415</name>
</gene>
<keyword evidence="2" id="KW-1185">Reference proteome</keyword>
<name>A0A5B6TEW9_9BACT</name>
<organism evidence="1 2">
    <name type="scientific">Rufibacter hautae</name>
    <dbReference type="NCBI Taxonomy" id="2595005"/>
    <lineage>
        <taxon>Bacteria</taxon>
        <taxon>Pseudomonadati</taxon>
        <taxon>Bacteroidota</taxon>
        <taxon>Cytophagia</taxon>
        <taxon>Cytophagales</taxon>
        <taxon>Hymenobacteraceae</taxon>
        <taxon>Rufibacter</taxon>
    </lineage>
</organism>
<evidence type="ECO:0000313" key="2">
    <source>
        <dbReference type="Proteomes" id="UP000324133"/>
    </source>
</evidence>
<dbReference type="RefSeq" id="WP_149088829.1">
    <property type="nucleotide sequence ID" value="NZ_VKKY01000001.1"/>
</dbReference>
<dbReference type="Proteomes" id="UP000324133">
    <property type="component" value="Unassembled WGS sequence"/>
</dbReference>
<dbReference type="OrthoDB" id="852227at2"/>
<dbReference type="AlphaFoldDB" id="A0A5B6TEW9"/>
<reference evidence="1 2" key="1">
    <citation type="submission" date="2019-07" db="EMBL/GenBank/DDBJ databases">
        <title>Rufibacter sp. nov., isolated from lake sediment.</title>
        <authorList>
            <person name="Qu J.-H."/>
        </authorList>
    </citation>
    <scope>NUCLEOTIDE SEQUENCE [LARGE SCALE GENOMIC DNA]</scope>
    <source>
        <strain evidence="1 2">NBS58-1</strain>
    </source>
</reference>